<keyword evidence="2" id="KW-0472">Membrane</keyword>
<keyword evidence="2" id="KW-0812">Transmembrane</keyword>
<protein>
    <submittedName>
        <fullName evidence="3">Uncharacterized protein</fullName>
    </submittedName>
</protein>
<feature type="transmembrane region" description="Helical" evidence="2">
    <location>
        <begin position="16"/>
        <end position="38"/>
    </location>
</feature>
<keyword evidence="4" id="KW-1185">Reference proteome</keyword>
<name>A0A543FEZ3_9NOCA</name>
<dbReference type="RefSeq" id="WP_141810250.1">
    <property type="nucleotide sequence ID" value="NZ_VFPG01000001.1"/>
</dbReference>
<comment type="caution">
    <text evidence="3">The sequence shown here is derived from an EMBL/GenBank/DDBJ whole genome shotgun (WGS) entry which is preliminary data.</text>
</comment>
<evidence type="ECO:0000256" key="2">
    <source>
        <dbReference type="SAM" id="Phobius"/>
    </source>
</evidence>
<dbReference type="AlphaFoldDB" id="A0A543FEZ3"/>
<evidence type="ECO:0000313" key="4">
    <source>
        <dbReference type="Proteomes" id="UP000316331"/>
    </source>
</evidence>
<gene>
    <name evidence="3" type="ORF">FB390_4005</name>
</gene>
<proteinExistence type="predicted"/>
<reference evidence="3 4" key="1">
    <citation type="submission" date="2019-06" db="EMBL/GenBank/DDBJ databases">
        <title>Sequencing the genomes of 1000 actinobacteria strains.</title>
        <authorList>
            <person name="Klenk H.-P."/>
        </authorList>
    </citation>
    <scope>NUCLEOTIDE SEQUENCE [LARGE SCALE GENOMIC DNA]</scope>
    <source>
        <strain evidence="3 4">DSM 103495</strain>
    </source>
</reference>
<dbReference type="OrthoDB" id="4569920at2"/>
<evidence type="ECO:0000256" key="1">
    <source>
        <dbReference type="SAM" id="MobiDB-lite"/>
    </source>
</evidence>
<keyword evidence="2" id="KW-1133">Transmembrane helix</keyword>
<feature type="region of interest" description="Disordered" evidence="1">
    <location>
        <begin position="42"/>
        <end position="63"/>
    </location>
</feature>
<evidence type="ECO:0000313" key="3">
    <source>
        <dbReference type="EMBL" id="TQM32326.1"/>
    </source>
</evidence>
<dbReference type="Proteomes" id="UP000316331">
    <property type="component" value="Unassembled WGS sequence"/>
</dbReference>
<accession>A0A543FEZ3</accession>
<dbReference type="EMBL" id="VFPG01000001">
    <property type="protein sequence ID" value="TQM32326.1"/>
    <property type="molecule type" value="Genomic_DNA"/>
</dbReference>
<organism evidence="3 4">
    <name type="scientific">Nocardia bhagyanarayanae</name>
    <dbReference type="NCBI Taxonomy" id="1215925"/>
    <lineage>
        <taxon>Bacteria</taxon>
        <taxon>Bacillati</taxon>
        <taxon>Actinomycetota</taxon>
        <taxon>Actinomycetes</taxon>
        <taxon>Mycobacteriales</taxon>
        <taxon>Nocardiaceae</taxon>
        <taxon>Nocardia</taxon>
    </lineage>
</organism>
<feature type="compositionally biased region" description="Basic and acidic residues" evidence="1">
    <location>
        <begin position="42"/>
        <end position="52"/>
    </location>
</feature>
<sequence length="63" mass="6792">MTGGADGVDLLADHSVLLAIPAFLPAFAVVGIIVLIAVRDRRAERRESEQSDRSPSNSDEETR</sequence>